<evidence type="ECO:0000256" key="1">
    <source>
        <dbReference type="SAM" id="SignalP"/>
    </source>
</evidence>
<dbReference type="Gene3D" id="3.60.21.70">
    <property type="entry name" value="PhoD-like phosphatase"/>
    <property type="match status" value="1"/>
</dbReference>
<evidence type="ECO:0000259" key="2">
    <source>
        <dbReference type="Pfam" id="PF09423"/>
    </source>
</evidence>
<keyword evidence="1" id="KW-0732">Signal</keyword>
<dbReference type="PANTHER" id="PTHR43606:SF2">
    <property type="entry name" value="ALKALINE PHOSPHATASE FAMILY PROTEIN (AFU_ORTHOLOGUE AFUA_5G03860)"/>
    <property type="match status" value="1"/>
</dbReference>
<evidence type="ECO:0000313" key="5">
    <source>
        <dbReference type="Proteomes" id="UP000313645"/>
    </source>
</evidence>
<dbReference type="Pfam" id="PF16655">
    <property type="entry name" value="PhoD_N"/>
    <property type="match status" value="1"/>
</dbReference>
<comment type="caution">
    <text evidence="4">The sequence shown here is derived from an EMBL/GenBank/DDBJ whole genome shotgun (WGS) entry which is preliminary data.</text>
</comment>
<dbReference type="PROSITE" id="PS51257">
    <property type="entry name" value="PROKAR_LIPOPROTEIN"/>
    <property type="match status" value="1"/>
</dbReference>
<proteinExistence type="predicted"/>
<accession>A0ABY1ZSA5</accession>
<feature type="domain" description="PhoD-like phosphatase metallophosphatase" evidence="2">
    <location>
        <begin position="148"/>
        <end position="550"/>
    </location>
</feature>
<evidence type="ECO:0000259" key="3">
    <source>
        <dbReference type="Pfam" id="PF16655"/>
    </source>
</evidence>
<reference evidence="4 5" key="1">
    <citation type="submission" date="2019-02" db="EMBL/GenBank/DDBJ databases">
        <title>Marinobacter halodurans sp. nov., a marine bacterium isolated from sea tidal flat.</title>
        <authorList>
            <person name="Yoo Y."/>
            <person name="Lee D.W."/>
            <person name="Kim B.S."/>
            <person name="Kim J.-J."/>
        </authorList>
    </citation>
    <scope>NUCLEOTIDE SEQUENCE [LARGE SCALE GENOMIC DNA]</scope>
    <source>
        <strain evidence="4 5">YJ-S3-2</strain>
    </source>
</reference>
<evidence type="ECO:0000313" key="4">
    <source>
        <dbReference type="EMBL" id="TBW57965.1"/>
    </source>
</evidence>
<dbReference type="InterPro" id="IPR018946">
    <property type="entry name" value="PhoD-like_MPP"/>
</dbReference>
<dbReference type="RefSeq" id="WP_131479970.1">
    <property type="nucleotide sequence ID" value="NZ_SJDL01000006.1"/>
</dbReference>
<dbReference type="InterPro" id="IPR032093">
    <property type="entry name" value="PhoD_N"/>
</dbReference>
<dbReference type="Pfam" id="PF09423">
    <property type="entry name" value="PhoD"/>
    <property type="match status" value="1"/>
</dbReference>
<dbReference type="CDD" id="cd07389">
    <property type="entry name" value="MPP_PhoD"/>
    <property type="match status" value="1"/>
</dbReference>
<feature type="chain" id="PRO_5045778075" evidence="1">
    <location>
        <begin position="22"/>
        <end position="584"/>
    </location>
</feature>
<protein>
    <submittedName>
        <fullName evidence="4">Alkaline phosphatase</fullName>
    </submittedName>
</protein>
<dbReference type="Gene3D" id="2.60.40.380">
    <property type="entry name" value="Purple acid phosphatase-like, N-terminal"/>
    <property type="match status" value="1"/>
</dbReference>
<gene>
    <name evidence="4" type="ORF">EZI54_05805</name>
</gene>
<keyword evidence="5" id="KW-1185">Reference proteome</keyword>
<dbReference type="InterPro" id="IPR006311">
    <property type="entry name" value="TAT_signal"/>
</dbReference>
<organism evidence="4 5">
    <name type="scientific">Marinobacter halodurans</name>
    <dbReference type="NCBI Taxonomy" id="2528979"/>
    <lineage>
        <taxon>Bacteria</taxon>
        <taxon>Pseudomonadati</taxon>
        <taxon>Pseudomonadota</taxon>
        <taxon>Gammaproteobacteria</taxon>
        <taxon>Pseudomonadales</taxon>
        <taxon>Marinobacteraceae</taxon>
        <taxon>Marinobacter</taxon>
    </lineage>
</organism>
<sequence>MKRLTRREFLRVSALSAGALAISTGLSGCLSGSTSEDRERAIGFNHGVASGDPLQDRVILWTRLTPMDGNTGAMSVGWEVAEDEGFNQLVHSGTTTTTAGNDFTVKVDVLNLSAGTTYYYRFKSNEAGTSPVGQTKTLPKGSVEQAAFAVVSCANYPAGYFNVYAEIAKETDLDAVLHLGDYLYEYGEGQYGTDGAEAIGRALPDDNNTELLTLDEYRARYALYRTDGDCQAVHARWPFIAVWDDHEVANDAWENGAENHQPSSEGDYQERKMQALQAYFEWMPVRPASEDNIETIYRSFEFGNLASLYMLDTRLIARDEQLDYDNYLDGSGGIDKAAFEAAVEDTNREMIGAEQFSWLSNKVQLSTARWQVLGQQVLMGRMLFPAELLVAYKSGDTLAIIEAIQELVDIKQRYDNDPSSVSSDEETRIKDVLPYNLDAWDGYYYEREQVLKIFNEANKNLVVLAGDTHNAWANNLHLDAGNGGTAVGVEFATASVSSPGLETYLQVPPDSIAQVEEALVTLIDDLQYSNASQRGYLKLTLTQDEARSDWRFVDTVKAGSYTIDADSNQALKTTPSNRTIQSVS</sequence>
<dbReference type="PROSITE" id="PS51318">
    <property type="entry name" value="TAT"/>
    <property type="match status" value="1"/>
</dbReference>
<feature type="signal peptide" evidence="1">
    <location>
        <begin position="1"/>
        <end position="21"/>
    </location>
</feature>
<feature type="domain" description="Phospholipase D N-terminal" evidence="3">
    <location>
        <begin position="46"/>
        <end position="137"/>
    </location>
</feature>
<dbReference type="PANTHER" id="PTHR43606">
    <property type="entry name" value="PHOSPHATASE, PUTATIVE (AFU_ORTHOLOGUE AFUA_6G08710)-RELATED"/>
    <property type="match status" value="1"/>
</dbReference>
<dbReference type="Proteomes" id="UP000313645">
    <property type="component" value="Unassembled WGS sequence"/>
</dbReference>
<dbReference type="SUPFAM" id="SSF56300">
    <property type="entry name" value="Metallo-dependent phosphatases"/>
    <property type="match status" value="1"/>
</dbReference>
<dbReference type="InterPro" id="IPR038607">
    <property type="entry name" value="PhoD-like_sf"/>
</dbReference>
<dbReference type="EMBL" id="SJDL01000006">
    <property type="protein sequence ID" value="TBW57965.1"/>
    <property type="molecule type" value="Genomic_DNA"/>
</dbReference>
<name>A0ABY1ZSA5_9GAMM</name>
<dbReference type="InterPro" id="IPR029052">
    <property type="entry name" value="Metallo-depent_PP-like"/>
</dbReference>
<dbReference type="InterPro" id="IPR052900">
    <property type="entry name" value="Phospholipid_Metab_Enz"/>
</dbReference>